<feature type="signal peptide" evidence="2">
    <location>
        <begin position="1"/>
        <end position="20"/>
    </location>
</feature>
<feature type="region of interest" description="Disordered" evidence="1">
    <location>
        <begin position="28"/>
        <end position="65"/>
    </location>
</feature>
<evidence type="ECO:0000313" key="3">
    <source>
        <dbReference type="EMBL" id="MCA5892166.1"/>
    </source>
</evidence>
<organism evidence="3 4">
    <name type="scientific">Isoptericola luteus</name>
    <dbReference type="NCBI Taxonomy" id="2879484"/>
    <lineage>
        <taxon>Bacteria</taxon>
        <taxon>Bacillati</taxon>
        <taxon>Actinomycetota</taxon>
        <taxon>Actinomycetes</taxon>
        <taxon>Micrococcales</taxon>
        <taxon>Promicromonosporaceae</taxon>
        <taxon>Isoptericola</taxon>
    </lineage>
</organism>
<sequence length="174" mass="17597">MRTHKTATRTAALATSVVLALGLAACGGSDDDQGAEAATTEQSAPAEETPAEEEAPAEGTDVAGDDVCGASQVLTEASSTMSAIDPSEPEAAVAQLEELTGTLEAVDNPPAEIADDWNTLATSFRAVTDGLGEVVENPTDPESMTKVSDAMALMNGTEFSEAAQAVGTYTGVNC</sequence>
<keyword evidence="2" id="KW-0732">Signal</keyword>
<keyword evidence="4" id="KW-1185">Reference proteome</keyword>
<gene>
    <name evidence="3" type="ORF">LEP48_02230</name>
</gene>
<protein>
    <recommendedName>
        <fullName evidence="5">Lipoprotein</fullName>
    </recommendedName>
</protein>
<feature type="chain" id="PRO_5046190225" description="Lipoprotein" evidence="2">
    <location>
        <begin position="21"/>
        <end position="174"/>
    </location>
</feature>
<reference evidence="3 4" key="1">
    <citation type="submission" date="2021-09" db="EMBL/GenBank/DDBJ databases">
        <title>Isoptericola luteus sp. nov., a novel bacterium isolated from Harbin, the capital city of Heilongjiang province.</title>
        <authorList>
            <person name="Li J."/>
        </authorList>
    </citation>
    <scope>NUCLEOTIDE SEQUENCE [LARGE SCALE GENOMIC DNA]</scope>
    <source>
        <strain evidence="3 4">NEAU-Y5</strain>
    </source>
</reference>
<comment type="caution">
    <text evidence="3">The sequence shown here is derived from an EMBL/GenBank/DDBJ whole genome shotgun (WGS) entry which is preliminary data.</text>
</comment>
<dbReference type="Proteomes" id="UP001319870">
    <property type="component" value="Unassembled WGS sequence"/>
</dbReference>
<evidence type="ECO:0000256" key="2">
    <source>
        <dbReference type="SAM" id="SignalP"/>
    </source>
</evidence>
<evidence type="ECO:0008006" key="5">
    <source>
        <dbReference type="Google" id="ProtNLM"/>
    </source>
</evidence>
<feature type="compositionally biased region" description="Low complexity" evidence="1">
    <location>
        <begin position="35"/>
        <end position="48"/>
    </location>
</feature>
<dbReference type="RefSeq" id="WP_225563878.1">
    <property type="nucleotide sequence ID" value="NZ_JAIXCQ010000001.1"/>
</dbReference>
<evidence type="ECO:0000313" key="4">
    <source>
        <dbReference type="Proteomes" id="UP001319870"/>
    </source>
</evidence>
<dbReference type="EMBL" id="JAIXCQ010000001">
    <property type="protein sequence ID" value="MCA5892166.1"/>
    <property type="molecule type" value="Genomic_DNA"/>
</dbReference>
<name>A0ABS7ZAS9_9MICO</name>
<dbReference type="PROSITE" id="PS51257">
    <property type="entry name" value="PROKAR_LIPOPROTEIN"/>
    <property type="match status" value="1"/>
</dbReference>
<evidence type="ECO:0000256" key="1">
    <source>
        <dbReference type="SAM" id="MobiDB-lite"/>
    </source>
</evidence>
<accession>A0ABS7ZAS9</accession>
<proteinExistence type="predicted"/>